<evidence type="ECO:0000256" key="5">
    <source>
        <dbReference type="ARBA" id="ARBA00023242"/>
    </source>
</evidence>
<comment type="subcellular location">
    <subcellularLocation>
        <location evidence="1">Nucleus</location>
    </subcellularLocation>
</comment>
<sequence length="52" mass="5929">MPLHVCWNHQWTKSKSTLISGLLGNSSMYVITTSWKSIVKNNQLQVDNVVQL</sequence>
<comment type="caution">
    <text evidence="6">The sequence shown here is derived from an EMBL/GenBank/DDBJ whole genome shotgun (WGS) entry which is preliminary data.</text>
</comment>
<dbReference type="GO" id="GO:0005634">
    <property type="term" value="C:nucleus"/>
    <property type="evidence" value="ECO:0007669"/>
    <property type="project" value="UniProtKB-SubCell"/>
</dbReference>
<evidence type="ECO:0000313" key="7">
    <source>
        <dbReference type="Proteomes" id="UP000593568"/>
    </source>
</evidence>
<keyword evidence="2" id="KW-0805">Transcription regulation</keyword>
<dbReference type="EMBL" id="JABEZW010000007">
    <property type="protein sequence ID" value="MBA0771228.1"/>
    <property type="molecule type" value="Genomic_DNA"/>
</dbReference>
<keyword evidence="3" id="KW-0238">DNA-binding</keyword>
<evidence type="ECO:0000256" key="4">
    <source>
        <dbReference type="ARBA" id="ARBA00023163"/>
    </source>
</evidence>
<organism evidence="6 7">
    <name type="scientific">Gossypium trilobum</name>
    <dbReference type="NCBI Taxonomy" id="34281"/>
    <lineage>
        <taxon>Eukaryota</taxon>
        <taxon>Viridiplantae</taxon>
        <taxon>Streptophyta</taxon>
        <taxon>Embryophyta</taxon>
        <taxon>Tracheophyta</taxon>
        <taxon>Spermatophyta</taxon>
        <taxon>Magnoliopsida</taxon>
        <taxon>eudicotyledons</taxon>
        <taxon>Gunneridae</taxon>
        <taxon>Pentapetalae</taxon>
        <taxon>rosids</taxon>
        <taxon>malvids</taxon>
        <taxon>Malvales</taxon>
        <taxon>Malvaceae</taxon>
        <taxon>Malvoideae</taxon>
        <taxon>Gossypium</taxon>
    </lineage>
</organism>
<dbReference type="SUPFAM" id="SSF101936">
    <property type="entry name" value="DNA-binding pseudobarrel domain"/>
    <property type="match status" value="1"/>
</dbReference>
<evidence type="ECO:0000256" key="2">
    <source>
        <dbReference type="ARBA" id="ARBA00023015"/>
    </source>
</evidence>
<proteinExistence type="predicted"/>
<evidence type="ECO:0000256" key="1">
    <source>
        <dbReference type="ARBA" id="ARBA00004123"/>
    </source>
</evidence>
<accession>A0A7J9EEG8</accession>
<keyword evidence="4" id="KW-0804">Transcription</keyword>
<keyword evidence="7" id="KW-1185">Reference proteome</keyword>
<dbReference type="Proteomes" id="UP000593568">
    <property type="component" value="Unassembled WGS sequence"/>
</dbReference>
<dbReference type="GO" id="GO:0003677">
    <property type="term" value="F:DNA binding"/>
    <property type="evidence" value="ECO:0007669"/>
    <property type="project" value="UniProtKB-KW"/>
</dbReference>
<dbReference type="InterPro" id="IPR015300">
    <property type="entry name" value="DNA-bd_pseudobarrel_sf"/>
</dbReference>
<protein>
    <submittedName>
        <fullName evidence="6">Uncharacterized protein</fullName>
    </submittedName>
</protein>
<keyword evidence="5" id="KW-0539">Nucleus</keyword>
<evidence type="ECO:0000313" key="6">
    <source>
        <dbReference type="EMBL" id="MBA0771228.1"/>
    </source>
</evidence>
<evidence type="ECO:0000256" key="3">
    <source>
        <dbReference type="ARBA" id="ARBA00023125"/>
    </source>
</evidence>
<dbReference type="AlphaFoldDB" id="A0A7J9EEG8"/>
<name>A0A7J9EEG8_9ROSI</name>
<gene>
    <name evidence="6" type="ORF">Gotri_019720</name>
</gene>
<reference evidence="6 7" key="1">
    <citation type="journal article" date="2019" name="Genome Biol. Evol.">
        <title>Insights into the evolution of the New World diploid cottons (Gossypium, subgenus Houzingenia) based on genome sequencing.</title>
        <authorList>
            <person name="Grover C.E."/>
            <person name="Arick M.A. 2nd"/>
            <person name="Thrash A."/>
            <person name="Conover J.L."/>
            <person name="Sanders W.S."/>
            <person name="Peterson D.G."/>
            <person name="Frelichowski J.E."/>
            <person name="Scheffler J.A."/>
            <person name="Scheffler B.E."/>
            <person name="Wendel J.F."/>
        </authorList>
    </citation>
    <scope>NUCLEOTIDE SEQUENCE [LARGE SCALE GENOMIC DNA]</scope>
    <source>
        <strain evidence="6">8</strain>
        <tissue evidence="6">Leaf</tissue>
    </source>
</reference>